<dbReference type="Proteomes" id="UP000199101">
    <property type="component" value="Unassembled WGS sequence"/>
</dbReference>
<dbReference type="SUPFAM" id="SSF53474">
    <property type="entry name" value="alpha/beta-Hydrolases"/>
    <property type="match status" value="1"/>
</dbReference>
<evidence type="ECO:0000313" key="1">
    <source>
        <dbReference type="EMBL" id="SCB07269.1"/>
    </source>
</evidence>
<dbReference type="STRING" id="410764.GA0061103_1058"/>
<protein>
    <submittedName>
        <fullName evidence="1">Esterase/lipase superfamily enzyme</fullName>
    </submittedName>
</protein>
<dbReference type="PANTHER" id="PTHR48098:SF3">
    <property type="entry name" value="IRON(III) ENTEROBACTIN ESTERASE"/>
    <property type="match status" value="1"/>
</dbReference>
<dbReference type="EMBL" id="FMAG01000001">
    <property type="protein sequence ID" value="SCB07269.1"/>
    <property type="molecule type" value="Genomic_DNA"/>
</dbReference>
<sequence length="242" mass="28258">MNREYLCWYSPRLHRDMELLVFGHAGAKVLVFPTRAGRFWEYEQIGIVASLADKLNAGQLQLYCIEGLAAETFYGSYRHPAERIRRHNAFEEYILNEVLPLMAQKNRHECTIVHGCSLGAFQAASLVFRHPHLFRKLVAFSGRYDLTMKVESFTDLFDGYYDDDIYFHTPTHFLPGLACEWRLDRLRQIDIVMTIGEADPFFDNNRHLSRLLADKQIDHRLHVWGGRAHRAGAWRQMAPLYI</sequence>
<organism evidence="1 2">
    <name type="scientific">Rhizobium multihospitium</name>
    <dbReference type="NCBI Taxonomy" id="410764"/>
    <lineage>
        <taxon>Bacteria</taxon>
        <taxon>Pseudomonadati</taxon>
        <taxon>Pseudomonadota</taxon>
        <taxon>Alphaproteobacteria</taxon>
        <taxon>Hyphomicrobiales</taxon>
        <taxon>Rhizobiaceae</taxon>
        <taxon>Rhizobium/Agrobacterium group</taxon>
        <taxon>Rhizobium</taxon>
    </lineage>
</organism>
<dbReference type="OrthoDB" id="9775130at2"/>
<dbReference type="RefSeq" id="WP_092705972.1">
    <property type="nucleotide sequence ID" value="NZ_FMAG01000001.1"/>
</dbReference>
<dbReference type="PANTHER" id="PTHR48098">
    <property type="entry name" value="ENTEROCHELIN ESTERASE-RELATED"/>
    <property type="match status" value="1"/>
</dbReference>
<gene>
    <name evidence="1" type="ORF">GA0061103_1058</name>
</gene>
<accession>A0A1C3TVN1</accession>
<reference evidence="2" key="1">
    <citation type="submission" date="2016-08" db="EMBL/GenBank/DDBJ databases">
        <authorList>
            <person name="Varghese N."/>
            <person name="Submissions Spin"/>
        </authorList>
    </citation>
    <scope>NUCLEOTIDE SEQUENCE [LARGE SCALE GENOMIC DNA]</scope>
    <source>
        <strain evidence="2">HAMBI 2975</strain>
    </source>
</reference>
<keyword evidence="2" id="KW-1185">Reference proteome</keyword>
<dbReference type="InterPro" id="IPR000801">
    <property type="entry name" value="Esterase-like"/>
</dbReference>
<name>A0A1C3TVN1_9HYPH</name>
<evidence type="ECO:0000313" key="2">
    <source>
        <dbReference type="Proteomes" id="UP000199101"/>
    </source>
</evidence>
<dbReference type="InterPro" id="IPR029058">
    <property type="entry name" value="AB_hydrolase_fold"/>
</dbReference>
<dbReference type="InterPro" id="IPR050583">
    <property type="entry name" value="Mycobacterial_A85_antigen"/>
</dbReference>
<dbReference type="AlphaFoldDB" id="A0A1C3TVN1"/>
<proteinExistence type="predicted"/>
<dbReference type="Gene3D" id="3.40.50.1820">
    <property type="entry name" value="alpha/beta hydrolase"/>
    <property type="match status" value="1"/>
</dbReference>
<dbReference type="Pfam" id="PF00756">
    <property type="entry name" value="Esterase"/>
    <property type="match status" value="1"/>
</dbReference>